<keyword evidence="2" id="KW-1185">Reference proteome</keyword>
<protein>
    <submittedName>
        <fullName evidence="1">Uncharacterized protein</fullName>
    </submittedName>
</protein>
<accession>A0ABW7YWI8</accession>
<sequence>MDAVLVTEVVAALLAGAAGEAGKSAWASLTALAKRRFGGDGDAVAALESADAADTQHVVTILQQKAAEDAEFADELSSWATQTQQTLQLTSTNNVIAGTATIHGNAIQAGHIGSITLN</sequence>
<dbReference type="RefSeq" id="WP_397084094.1">
    <property type="nucleotide sequence ID" value="NZ_JBITGY010000006.1"/>
</dbReference>
<gene>
    <name evidence="1" type="ORF">ACIBG2_23095</name>
</gene>
<name>A0ABW7YWI8_9ACTN</name>
<reference evidence="1 2" key="1">
    <citation type="submission" date="2024-10" db="EMBL/GenBank/DDBJ databases">
        <title>The Natural Products Discovery Center: Release of the First 8490 Sequenced Strains for Exploring Actinobacteria Biosynthetic Diversity.</title>
        <authorList>
            <person name="Kalkreuter E."/>
            <person name="Kautsar S.A."/>
            <person name="Yang D."/>
            <person name="Bader C.D."/>
            <person name="Teijaro C.N."/>
            <person name="Fluegel L."/>
            <person name="Davis C.M."/>
            <person name="Simpson J.R."/>
            <person name="Lauterbach L."/>
            <person name="Steele A.D."/>
            <person name="Gui C."/>
            <person name="Meng S."/>
            <person name="Li G."/>
            <person name="Viehrig K."/>
            <person name="Ye F."/>
            <person name="Su P."/>
            <person name="Kiefer A.F."/>
            <person name="Nichols A."/>
            <person name="Cepeda A.J."/>
            <person name="Yan W."/>
            <person name="Fan B."/>
            <person name="Jiang Y."/>
            <person name="Adhikari A."/>
            <person name="Zheng C.-J."/>
            <person name="Schuster L."/>
            <person name="Cowan T.M."/>
            <person name="Smanski M.J."/>
            <person name="Chevrette M.G."/>
            <person name="De Carvalho L.P.S."/>
            <person name="Shen B."/>
        </authorList>
    </citation>
    <scope>NUCLEOTIDE SEQUENCE [LARGE SCALE GENOMIC DNA]</scope>
    <source>
        <strain evidence="1 2">NPDC050545</strain>
    </source>
</reference>
<evidence type="ECO:0000313" key="1">
    <source>
        <dbReference type="EMBL" id="MFI6500288.1"/>
    </source>
</evidence>
<dbReference type="Proteomes" id="UP001612741">
    <property type="component" value="Unassembled WGS sequence"/>
</dbReference>
<evidence type="ECO:0000313" key="2">
    <source>
        <dbReference type="Proteomes" id="UP001612741"/>
    </source>
</evidence>
<organism evidence="1 2">
    <name type="scientific">Nonomuraea typhae</name>
    <dbReference type="NCBI Taxonomy" id="2603600"/>
    <lineage>
        <taxon>Bacteria</taxon>
        <taxon>Bacillati</taxon>
        <taxon>Actinomycetota</taxon>
        <taxon>Actinomycetes</taxon>
        <taxon>Streptosporangiales</taxon>
        <taxon>Streptosporangiaceae</taxon>
        <taxon>Nonomuraea</taxon>
    </lineage>
</organism>
<proteinExistence type="predicted"/>
<comment type="caution">
    <text evidence="1">The sequence shown here is derived from an EMBL/GenBank/DDBJ whole genome shotgun (WGS) entry which is preliminary data.</text>
</comment>
<dbReference type="EMBL" id="JBITGY010000006">
    <property type="protein sequence ID" value="MFI6500288.1"/>
    <property type="molecule type" value="Genomic_DNA"/>
</dbReference>